<feature type="transmembrane region" description="Helical" evidence="9">
    <location>
        <begin position="294"/>
        <end position="313"/>
    </location>
</feature>
<reference evidence="11" key="1">
    <citation type="submission" date="2025-08" db="UniProtKB">
        <authorList>
            <consortium name="RefSeq"/>
        </authorList>
    </citation>
    <scope>IDENTIFICATION</scope>
    <source>
        <strain evidence="11">14028-0561.14</strain>
        <tissue evidence="11">Whole fly</tissue>
    </source>
</reference>
<feature type="transmembrane region" description="Helical" evidence="9">
    <location>
        <begin position="97"/>
        <end position="121"/>
    </location>
</feature>
<dbReference type="InterPro" id="IPR050598">
    <property type="entry name" value="AminoAcid_Transporter"/>
</dbReference>
<protein>
    <submittedName>
        <fullName evidence="11">Y+L amino acid transporter 2</fullName>
    </submittedName>
</protein>
<evidence type="ECO:0000256" key="6">
    <source>
        <dbReference type="ARBA" id="ARBA00022989"/>
    </source>
</evidence>
<accession>A0A6P4J661</accession>
<dbReference type="InterPro" id="IPR002293">
    <property type="entry name" value="AA/rel_permease1"/>
</dbReference>
<feature type="transmembrane region" description="Helical" evidence="9">
    <location>
        <begin position="410"/>
        <end position="433"/>
    </location>
</feature>
<keyword evidence="5 9" id="KW-0812">Transmembrane</keyword>
<evidence type="ECO:0000256" key="9">
    <source>
        <dbReference type="SAM" id="Phobius"/>
    </source>
</evidence>
<keyword evidence="4" id="KW-1003">Cell membrane</keyword>
<gene>
    <name evidence="11" type="primary">gb</name>
</gene>
<comment type="subcellular location">
    <subcellularLocation>
        <location evidence="1">Cell membrane</location>
        <topology evidence="1">Multi-pass membrane protein</topology>
    </subcellularLocation>
</comment>
<name>A0A6P4J661_DROKI</name>
<dbReference type="RefSeq" id="XP_017036937.1">
    <property type="nucleotide sequence ID" value="XM_017181448.3"/>
</dbReference>
<evidence type="ECO:0000256" key="3">
    <source>
        <dbReference type="ARBA" id="ARBA00022448"/>
    </source>
</evidence>
<evidence type="ECO:0000256" key="7">
    <source>
        <dbReference type="ARBA" id="ARBA00023136"/>
    </source>
</evidence>
<evidence type="ECO:0000313" key="10">
    <source>
        <dbReference type="Proteomes" id="UP001652661"/>
    </source>
</evidence>
<dbReference type="FunFam" id="1.20.1740.10:FF:000003">
    <property type="entry name" value="Y+L amino acid transporter 1 isoform X1"/>
    <property type="match status" value="1"/>
</dbReference>
<feature type="compositionally biased region" description="Low complexity" evidence="8">
    <location>
        <begin position="19"/>
        <end position="38"/>
    </location>
</feature>
<keyword evidence="10" id="KW-1185">Reference proteome</keyword>
<feature type="transmembrane region" description="Helical" evidence="9">
    <location>
        <begin position="333"/>
        <end position="353"/>
    </location>
</feature>
<sequence>MAISDELQSPSSEMVLLTPSSGNPPSSIVPSSNSTNPSSQPPGPSQNREGSAESDSSRVVIKKQLGLLEGVAIILGIIFGSGIFVSPKGVIMEVESVGTSLVIWVLCGLLSMIGALCYAELGTAIPKSGGDYAYIFEAYGSLPAFLYLWDAMMIFVPTTNAIMGLTFASYVLEPFFGGACHIPKAALQLLAAITICFLTYLNSYYMKVTTKMQNIIMFTKIAALVMIIIVGLVWMFMGNVENFERPFENTETDPGKLSVAFYSGIFSYAGWNYLNFMTEELRDPYRNLPRAIYISLPLVTGIYVLANMAYLAVLSPTEMIASNAIAVTFGDKILGAFSLVIPIMVAISAFGGLSVHIMTSSRICFVGARNGHMPAILSHISVKSYTPLPSLVFLCFLSIVMLVVSDVYVLITYASIVESFFIMLSVSAVLYFRYTRPSMDRPIKVAVWIPALFVIVCAFLVVVPIYVAPYEVGMGVLITLIGIPFYYGGVVWKNKPKWVQQAIDSMTFTCQKLFMSAKEEKQD</sequence>
<dbReference type="OrthoDB" id="3257095at2759"/>
<dbReference type="GO" id="GO:0005886">
    <property type="term" value="C:plasma membrane"/>
    <property type="evidence" value="ECO:0007669"/>
    <property type="project" value="UniProtKB-SubCell"/>
</dbReference>
<organism evidence="10 11">
    <name type="scientific">Drosophila kikkawai</name>
    <name type="common">Fruit fly</name>
    <dbReference type="NCBI Taxonomy" id="30033"/>
    <lineage>
        <taxon>Eukaryota</taxon>
        <taxon>Metazoa</taxon>
        <taxon>Ecdysozoa</taxon>
        <taxon>Arthropoda</taxon>
        <taxon>Hexapoda</taxon>
        <taxon>Insecta</taxon>
        <taxon>Pterygota</taxon>
        <taxon>Neoptera</taxon>
        <taxon>Endopterygota</taxon>
        <taxon>Diptera</taxon>
        <taxon>Brachycera</taxon>
        <taxon>Muscomorpha</taxon>
        <taxon>Ephydroidea</taxon>
        <taxon>Drosophilidae</taxon>
        <taxon>Drosophila</taxon>
        <taxon>Sophophora</taxon>
    </lineage>
</organism>
<evidence type="ECO:0000256" key="8">
    <source>
        <dbReference type="SAM" id="MobiDB-lite"/>
    </source>
</evidence>
<feature type="transmembrane region" description="Helical" evidence="9">
    <location>
        <begin position="445"/>
        <end position="466"/>
    </location>
</feature>
<keyword evidence="3" id="KW-0813">Transport</keyword>
<comment type="similarity">
    <text evidence="2">Belongs to the amino acid-polyamine-organocation (APC) superfamily. L-type amino acid transporter (LAT) (TC 2.A.3.8) family.</text>
</comment>
<feature type="transmembrane region" description="Helical" evidence="9">
    <location>
        <begin position="472"/>
        <end position="492"/>
    </location>
</feature>
<feature type="transmembrane region" description="Helical" evidence="9">
    <location>
        <begin position="185"/>
        <end position="205"/>
    </location>
</feature>
<dbReference type="PANTHER" id="PTHR11785:SF535">
    <property type="entry name" value="GH08870P"/>
    <property type="match status" value="1"/>
</dbReference>
<dbReference type="GO" id="GO:0015179">
    <property type="term" value="F:L-amino acid transmembrane transporter activity"/>
    <property type="evidence" value="ECO:0007669"/>
    <property type="project" value="TreeGrafter"/>
</dbReference>
<dbReference type="Proteomes" id="UP001652661">
    <property type="component" value="Chromosome 3R"/>
</dbReference>
<feature type="compositionally biased region" description="Polar residues" evidence="8">
    <location>
        <begin position="1"/>
        <end position="12"/>
    </location>
</feature>
<feature type="region of interest" description="Disordered" evidence="8">
    <location>
        <begin position="1"/>
        <end position="56"/>
    </location>
</feature>
<dbReference type="OMA" id="FAYDGWL"/>
<feature type="transmembrane region" description="Helical" evidence="9">
    <location>
        <begin position="257"/>
        <end position="274"/>
    </location>
</feature>
<keyword evidence="6 9" id="KW-1133">Transmembrane helix</keyword>
<dbReference type="Gene3D" id="1.20.1740.10">
    <property type="entry name" value="Amino acid/polyamine transporter I"/>
    <property type="match status" value="1"/>
</dbReference>
<dbReference type="AlphaFoldDB" id="A0A6P4J661"/>
<evidence type="ECO:0000313" key="11">
    <source>
        <dbReference type="RefSeq" id="XP_017036937.1"/>
    </source>
</evidence>
<evidence type="ECO:0000256" key="2">
    <source>
        <dbReference type="ARBA" id="ARBA00007040"/>
    </source>
</evidence>
<evidence type="ECO:0000256" key="5">
    <source>
        <dbReference type="ARBA" id="ARBA00022692"/>
    </source>
</evidence>
<evidence type="ECO:0000256" key="1">
    <source>
        <dbReference type="ARBA" id="ARBA00004651"/>
    </source>
</evidence>
<proteinExistence type="inferred from homology"/>
<dbReference type="PIRSF" id="PIRSF006060">
    <property type="entry name" value="AA_transporter"/>
    <property type="match status" value="1"/>
</dbReference>
<dbReference type="PANTHER" id="PTHR11785">
    <property type="entry name" value="AMINO ACID TRANSPORTER"/>
    <property type="match status" value="1"/>
</dbReference>
<dbReference type="Pfam" id="PF13520">
    <property type="entry name" value="AA_permease_2"/>
    <property type="match status" value="1"/>
</dbReference>
<evidence type="ECO:0000256" key="4">
    <source>
        <dbReference type="ARBA" id="ARBA00022475"/>
    </source>
</evidence>
<keyword evidence="7 9" id="KW-0472">Membrane</keyword>
<feature type="transmembrane region" description="Helical" evidence="9">
    <location>
        <begin position="385"/>
        <end position="404"/>
    </location>
</feature>
<feature type="transmembrane region" description="Helical" evidence="9">
    <location>
        <begin position="65"/>
        <end position="85"/>
    </location>
</feature>
<feature type="transmembrane region" description="Helical" evidence="9">
    <location>
        <begin position="217"/>
        <end position="237"/>
    </location>
</feature>
<feature type="transmembrane region" description="Helical" evidence="9">
    <location>
        <begin position="142"/>
        <end position="165"/>
    </location>
</feature>